<comment type="pathway">
    <text evidence="1">Purine metabolism; 3',5'-cyclic AMP degradation; AMP from 3',5'-cyclic AMP: step 1/1.</text>
</comment>
<feature type="binding site" evidence="8">
    <location>
        <position position="542"/>
    </location>
    <ligand>
        <name>AMP</name>
        <dbReference type="ChEBI" id="CHEBI:456215"/>
    </ligand>
</feature>
<dbReference type="PRINTS" id="PR00387">
    <property type="entry name" value="PDIESTERASE1"/>
</dbReference>
<feature type="region of interest" description="Disordered" evidence="11">
    <location>
        <begin position="1"/>
        <end position="46"/>
    </location>
</feature>
<dbReference type="PANTHER" id="PTHR11347">
    <property type="entry name" value="CYCLIC NUCLEOTIDE PHOSPHODIESTERASE"/>
    <property type="match status" value="1"/>
</dbReference>
<dbReference type="Ensembl" id="ENSPNAT00000006514.2">
    <property type="protein sequence ID" value="ENSPNAP00000025870.2"/>
    <property type="gene ID" value="ENSPNAG00000001582.2"/>
</dbReference>
<evidence type="ECO:0000256" key="7">
    <source>
        <dbReference type="PIRSR" id="PIRSR623088-1"/>
    </source>
</evidence>
<comment type="cofactor">
    <cofactor evidence="10">
        <name>a divalent metal cation</name>
        <dbReference type="ChEBI" id="CHEBI:60240"/>
    </cofactor>
    <text evidence="10">Binds 2 divalent metal cations per subunit. Site 1 may preferentially bind zinc ions, while site 2 has a preference for magnesium and/or manganese ions.</text>
</comment>
<evidence type="ECO:0000256" key="6">
    <source>
        <dbReference type="ARBA" id="ARBA00033681"/>
    </source>
</evidence>
<dbReference type="Pfam" id="PF18100">
    <property type="entry name" value="PDE4_UCR"/>
    <property type="match status" value="1"/>
</dbReference>
<protein>
    <recommendedName>
        <fullName evidence="10">Phosphodiesterase</fullName>
        <ecNumber evidence="10">3.1.4.-</ecNumber>
    </recommendedName>
</protein>
<dbReference type="InterPro" id="IPR040844">
    <property type="entry name" value="PDE4_UCR"/>
</dbReference>
<dbReference type="InterPro" id="IPR036971">
    <property type="entry name" value="PDEase_catalytic_dom_sf"/>
</dbReference>
<sequence length="663" mass="75155">MKKSRSVLTVTGEEGNEAPVGGEKAESTRYSRSYTSGSTLGAEFRRGRSRRLSSSLQVPCWLRPRSRSPEVLSIMPRPTTLPLRIPPRIAITHADTDSEVENGGVSPADLSPGLMLHPSFPQSQRRESFLYRSDSDYDLSPKTVSRNSSVASEGYDRSSVTSMSVLASLRSVRSNFTILANLSTPTVNRIHSDCVVDHQYQQLTLETLAELDWCLDQLETIQTHRSVSDMASSKFKRMLNRELSHLSEMSRSGNQVSEYISSTFLDQQNEVEIPSPTLKEKPMSYISGVRKLSHTHSLANTPLPRFGVTTEHEDTLAEVMEDLNKWKFNIFQVAELSNNRPLSCIMYSIFQERDLLKTFRVPVDTFVSYVMTLEDHYHSNVAYHNSLHAADVTQSIHCLLSTPALDAVFTDLEILAALFAAAIHDVDHPGVSNQFLINTNSELALMYNDESVLENHHLAVGFKLLHQENCDIFQNLSKRQRQSLRKLVIDMVLATDMSKHMTLLADLKTMVETKKVTSSGVLLLDNYTERIQVLRTMMHCADLSNPTKPLVLYKQWTERIMEEFFRQGDRERERGMEISAMCDKHTASVEKSQVGFIDYIVHPLWETWGDLVHPDAQEILDTLQENRDWYQSAVPQSPSPPPDREKTHTDRERECVYVSLVGG</sequence>
<dbReference type="AlphaFoldDB" id="A0A3B4DQY4"/>
<dbReference type="GO" id="GO:0006198">
    <property type="term" value="P:cAMP catabolic process"/>
    <property type="evidence" value="ECO:0007669"/>
    <property type="project" value="UniProtKB-UniPathway"/>
</dbReference>
<reference evidence="13 14" key="1">
    <citation type="submission" date="2020-10" db="EMBL/GenBank/DDBJ databases">
        <title>Pygocentrus nattereri (red-bellied piranha) genome, fPygNat1, primary haplotype.</title>
        <authorList>
            <person name="Myers G."/>
            <person name="Meyer A."/>
            <person name="Karagic N."/>
            <person name="Pippel M."/>
            <person name="Winkler S."/>
            <person name="Tracey A."/>
            <person name="Wood J."/>
            <person name="Formenti G."/>
            <person name="Howe K."/>
            <person name="Fedrigo O."/>
            <person name="Jarvis E.D."/>
        </authorList>
    </citation>
    <scope>NUCLEOTIDE SEQUENCE [LARGE SCALE GENOMIC DNA]</scope>
</reference>
<keyword evidence="4 10" id="KW-0378">Hydrolase</keyword>
<keyword evidence="3 9" id="KW-0479">Metal-binding</keyword>
<evidence type="ECO:0000256" key="9">
    <source>
        <dbReference type="PIRSR" id="PIRSR623088-3"/>
    </source>
</evidence>
<dbReference type="GeneTree" id="ENSGT00940000159788"/>
<dbReference type="PROSITE" id="PS51845">
    <property type="entry name" value="PDEASE_I_2"/>
    <property type="match status" value="1"/>
</dbReference>
<dbReference type="InterPro" id="IPR003607">
    <property type="entry name" value="HD/PDEase_dom"/>
</dbReference>
<feature type="active site" description="Proton donor" evidence="7">
    <location>
        <position position="384"/>
    </location>
</feature>
<dbReference type="Gene3D" id="1.10.1300.10">
    <property type="entry name" value="3'5'-cyclic nucleotide phosphodiesterase, catalytic domain"/>
    <property type="match status" value="1"/>
</dbReference>
<feature type="binding site" evidence="8">
    <location>
        <position position="425"/>
    </location>
    <ligand>
        <name>AMP</name>
        <dbReference type="ChEBI" id="CHEBI:456215"/>
    </ligand>
</feature>
<feature type="binding site" evidence="9">
    <location>
        <position position="425"/>
    </location>
    <ligand>
        <name>Zn(2+)</name>
        <dbReference type="ChEBI" id="CHEBI:29105"/>
        <label>1</label>
    </ligand>
</feature>
<keyword evidence="14" id="KW-1185">Reference proteome</keyword>
<evidence type="ECO:0000256" key="2">
    <source>
        <dbReference type="ARBA" id="ARBA00009517"/>
    </source>
</evidence>
<dbReference type="GO" id="GO:0004115">
    <property type="term" value="F:3',5'-cyclic-AMP phosphodiesterase activity"/>
    <property type="evidence" value="ECO:0007669"/>
    <property type="project" value="UniProtKB-EC"/>
</dbReference>
<proteinExistence type="inferred from homology"/>
<dbReference type="InterPro" id="IPR002073">
    <property type="entry name" value="PDEase_catalytic_dom"/>
</dbReference>
<dbReference type="OrthoDB" id="189220at2759"/>
<evidence type="ECO:0000259" key="12">
    <source>
        <dbReference type="PROSITE" id="PS51845"/>
    </source>
</evidence>
<dbReference type="SUPFAM" id="SSF109604">
    <property type="entry name" value="HD-domain/PDEase-like"/>
    <property type="match status" value="1"/>
</dbReference>
<dbReference type="GO" id="GO:0007165">
    <property type="term" value="P:signal transduction"/>
    <property type="evidence" value="ECO:0007669"/>
    <property type="project" value="InterPro"/>
</dbReference>
<reference evidence="13" key="3">
    <citation type="submission" date="2025-09" db="UniProtKB">
        <authorList>
            <consortium name="Ensembl"/>
        </authorList>
    </citation>
    <scope>IDENTIFICATION</scope>
</reference>
<feature type="binding site" evidence="9">
    <location>
        <position position="425"/>
    </location>
    <ligand>
        <name>Zn(2+)</name>
        <dbReference type="ChEBI" id="CHEBI:29105"/>
        <label>2</label>
    </ligand>
</feature>
<dbReference type="FunFam" id="1.10.1300.10:FF:000001">
    <property type="entry name" value="Phosphodiesterase"/>
    <property type="match status" value="1"/>
</dbReference>
<name>A0A3B4DQY4_PYGNA</name>
<keyword evidence="5" id="KW-0114">cAMP</keyword>
<feature type="domain" description="PDEase" evidence="12">
    <location>
        <begin position="308"/>
        <end position="637"/>
    </location>
</feature>
<organism evidence="13 14">
    <name type="scientific">Pygocentrus nattereri</name>
    <name type="common">Red-bellied piranha</name>
    <dbReference type="NCBI Taxonomy" id="42514"/>
    <lineage>
        <taxon>Eukaryota</taxon>
        <taxon>Metazoa</taxon>
        <taxon>Chordata</taxon>
        <taxon>Craniata</taxon>
        <taxon>Vertebrata</taxon>
        <taxon>Euteleostomi</taxon>
        <taxon>Actinopterygii</taxon>
        <taxon>Neopterygii</taxon>
        <taxon>Teleostei</taxon>
        <taxon>Ostariophysi</taxon>
        <taxon>Characiformes</taxon>
        <taxon>Characoidei</taxon>
        <taxon>Pygocentrus</taxon>
    </lineage>
</organism>
<evidence type="ECO:0000256" key="8">
    <source>
        <dbReference type="PIRSR" id="PIRSR623088-2"/>
    </source>
</evidence>
<comment type="catalytic activity">
    <reaction evidence="6">
        <text>3',5'-cyclic AMP + H2O = AMP + H(+)</text>
        <dbReference type="Rhea" id="RHEA:25277"/>
        <dbReference type="ChEBI" id="CHEBI:15377"/>
        <dbReference type="ChEBI" id="CHEBI:15378"/>
        <dbReference type="ChEBI" id="CHEBI:58165"/>
        <dbReference type="ChEBI" id="CHEBI:456215"/>
        <dbReference type="EC" id="3.1.4.53"/>
    </reaction>
    <physiologicalReaction direction="left-to-right" evidence="6">
        <dbReference type="Rhea" id="RHEA:25278"/>
    </physiologicalReaction>
</comment>
<feature type="binding site" evidence="9">
    <location>
        <position position="388"/>
    </location>
    <ligand>
        <name>Zn(2+)</name>
        <dbReference type="ChEBI" id="CHEBI:29105"/>
        <label>1</label>
    </ligand>
</feature>
<evidence type="ECO:0000256" key="10">
    <source>
        <dbReference type="RuleBase" id="RU363067"/>
    </source>
</evidence>
<dbReference type="Proteomes" id="UP001501920">
    <property type="component" value="Chromosome 12"/>
</dbReference>
<feature type="compositionally biased region" description="Low complexity" evidence="11">
    <location>
        <begin position="30"/>
        <end position="39"/>
    </location>
</feature>
<dbReference type="InterPro" id="IPR023088">
    <property type="entry name" value="PDEase"/>
</dbReference>
<dbReference type="STRING" id="42514.ENSPNAP00000025882"/>
<evidence type="ECO:0000256" key="4">
    <source>
        <dbReference type="ARBA" id="ARBA00022801"/>
    </source>
</evidence>
<evidence type="ECO:0000313" key="14">
    <source>
        <dbReference type="Proteomes" id="UP001501920"/>
    </source>
</evidence>
<accession>A0A3B4DQY4</accession>
<evidence type="ECO:0000256" key="1">
    <source>
        <dbReference type="ARBA" id="ARBA00004703"/>
    </source>
</evidence>
<feature type="binding site" evidence="8">
    <location>
        <position position="593"/>
    </location>
    <ligand>
        <name>AMP</name>
        <dbReference type="ChEBI" id="CHEBI:456215"/>
    </ligand>
</feature>
<dbReference type="EC" id="3.1.4.-" evidence="10"/>
<dbReference type="CDD" id="cd00077">
    <property type="entry name" value="HDc"/>
    <property type="match status" value="1"/>
</dbReference>
<gene>
    <name evidence="13" type="primary">PDE4A</name>
</gene>
<dbReference type="InterPro" id="IPR023174">
    <property type="entry name" value="PDEase_CS"/>
</dbReference>
<feature type="compositionally biased region" description="Basic and acidic residues" evidence="11">
    <location>
        <begin position="642"/>
        <end position="652"/>
    </location>
</feature>
<feature type="binding site" evidence="9">
    <location>
        <position position="542"/>
    </location>
    <ligand>
        <name>Zn(2+)</name>
        <dbReference type="ChEBI" id="CHEBI:29105"/>
        <label>1</label>
    </ligand>
</feature>
<reference evidence="13" key="2">
    <citation type="submission" date="2025-08" db="UniProtKB">
        <authorList>
            <consortium name="Ensembl"/>
        </authorList>
    </citation>
    <scope>IDENTIFICATION</scope>
</reference>
<evidence type="ECO:0000313" key="13">
    <source>
        <dbReference type="Ensembl" id="ENSPNAP00000025870.2"/>
    </source>
</evidence>
<evidence type="ECO:0000256" key="3">
    <source>
        <dbReference type="ARBA" id="ARBA00022723"/>
    </source>
</evidence>
<dbReference type="GO" id="GO:0046872">
    <property type="term" value="F:metal ion binding"/>
    <property type="evidence" value="ECO:0007669"/>
    <property type="project" value="UniProtKB-KW"/>
</dbReference>
<feature type="binding site" evidence="8">
    <location>
        <begin position="384"/>
        <end position="388"/>
    </location>
    <ligand>
        <name>AMP</name>
        <dbReference type="ChEBI" id="CHEBI:456215"/>
    </ligand>
</feature>
<feature type="region of interest" description="Disordered" evidence="11">
    <location>
        <begin position="631"/>
        <end position="652"/>
    </location>
</feature>
<dbReference type="PROSITE" id="PS00126">
    <property type="entry name" value="PDEASE_I_1"/>
    <property type="match status" value="1"/>
</dbReference>
<dbReference type="Pfam" id="PF00233">
    <property type="entry name" value="PDEase_I"/>
    <property type="match status" value="1"/>
</dbReference>
<feature type="binding site" evidence="9">
    <location>
        <position position="424"/>
    </location>
    <ligand>
        <name>Zn(2+)</name>
        <dbReference type="ChEBI" id="CHEBI:29105"/>
        <label>1</label>
    </ligand>
</feature>
<dbReference type="UniPathway" id="UPA00762">
    <property type="reaction ID" value="UER00747"/>
</dbReference>
<evidence type="ECO:0000256" key="11">
    <source>
        <dbReference type="SAM" id="MobiDB-lite"/>
    </source>
</evidence>
<evidence type="ECO:0000256" key="5">
    <source>
        <dbReference type="ARBA" id="ARBA00023149"/>
    </source>
</evidence>
<dbReference type="SMART" id="SM00471">
    <property type="entry name" value="HDc"/>
    <property type="match status" value="1"/>
</dbReference>
<comment type="similarity">
    <text evidence="2">Belongs to the cyclic nucleotide phosphodiesterase family. PDE4 subfamily.</text>
</comment>